<name>A0A813F7A5_POLGL</name>
<organism evidence="2 3">
    <name type="scientific">Polarella glacialis</name>
    <name type="common">Dinoflagellate</name>
    <dbReference type="NCBI Taxonomy" id="89957"/>
    <lineage>
        <taxon>Eukaryota</taxon>
        <taxon>Sar</taxon>
        <taxon>Alveolata</taxon>
        <taxon>Dinophyceae</taxon>
        <taxon>Suessiales</taxon>
        <taxon>Suessiaceae</taxon>
        <taxon>Polarella</taxon>
    </lineage>
</organism>
<reference evidence="2" key="1">
    <citation type="submission" date="2021-02" db="EMBL/GenBank/DDBJ databases">
        <authorList>
            <person name="Dougan E. K."/>
            <person name="Rhodes N."/>
            <person name="Thang M."/>
            <person name="Chan C."/>
        </authorList>
    </citation>
    <scope>NUCLEOTIDE SEQUENCE</scope>
</reference>
<feature type="domain" description="RelA/SpoT" evidence="1">
    <location>
        <begin position="301"/>
        <end position="387"/>
    </location>
</feature>
<dbReference type="PANTHER" id="PTHR21262:SF31">
    <property type="entry name" value="GTP PYROPHOSPHOKINASE"/>
    <property type="match status" value="1"/>
</dbReference>
<dbReference type="EMBL" id="CAJNNV010022977">
    <property type="protein sequence ID" value="CAE8608429.1"/>
    <property type="molecule type" value="Genomic_DNA"/>
</dbReference>
<dbReference type="Gene3D" id="1.10.3210.10">
    <property type="entry name" value="Hypothetical protein af1432"/>
    <property type="match status" value="1"/>
</dbReference>
<dbReference type="InterPro" id="IPR043519">
    <property type="entry name" value="NT_sf"/>
</dbReference>
<dbReference type="Pfam" id="PF04607">
    <property type="entry name" value="RelA_SpoT"/>
    <property type="match status" value="1"/>
</dbReference>
<evidence type="ECO:0000259" key="1">
    <source>
        <dbReference type="SMART" id="SM00954"/>
    </source>
</evidence>
<keyword evidence="3" id="KW-1185">Reference proteome</keyword>
<sequence length="390" mass="42106">FPIGEYSGVQSSSSSQQVGFWQTERFWKAVYGPEVSLSETEAAVSEIISSYLPIGCVMAVCAAVRHRWQRLGVKERPLLLLAMAELCRLNAQASDLVAVALSAGSPPALGDAAGIERRQVEAAFGSKVAMLLVDLQQLAAIERTVRTTPREGDPASREAVLSPGQVDLAMALLTAQKTQGKSSESLILFLAHKAAELRLFSLAIGTGLIFQGEDLEDLQLSAAMGTDVFAPLANLLGLGRIKDELEDGAFAITHAEDRSALRALLARDGEGLMLGAAEELRQALEAEILGSRSLTALRVSGRAKTANSTWKKMRKKQLQFHEVLDSAALRVILDAEDAAEAERLCFAVRDLVAELWTLAPGREKDYVSNPKANGYRSLHLVAIREGKPFE</sequence>
<feature type="non-terminal residue" evidence="2">
    <location>
        <position position="1"/>
    </location>
</feature>
<dbReference type="SUPFAM" id="SSF81301">
    <property type="entry name" value="Nucleotidyltransferase"/>
    <property type="match status" value="1"/>
</dbReference>
<evidence type="ECO:0000313" key="3">
    <source>
        <dbReference type="Proteomes" id="UP000654075"/>
    </source>
</evidence>
<gene>
    <name evidence="2" type="ORF">PGLA1383_LOCUS26290</name>
</gene>
<proteinExistence type="predicted"/>
<accession>A0A813F7A5</accession>
<dbReference type="PANTHER" id="PTHR21262">
    <property type="entry name" value="GUANOSINE-3',5'-BIS DIPHOSPHATE 3'-PYROPHOSPHOHYDROLASE"/>
    <property type="match status" value="1"/>
</dbReference>
<feature type="non-terminal residue" evidence="2">
    <location>
        <position position="390"/>
    </location>
</feature>
<dbReference type="SUPFAM" id="SSF109604">
    <property type="entry name" value="HD-domain/PDEase-like"/>
    <property type="match status" value="1"/>
</dbReference>
<dbReference type="AlphaFoldDB" id="A0A813F7A5"/>
<dbReference type="Gene3D" id="3.30.460.10">
    <property type="entry name" value="Beta Polymerase, domain 2"/>
    <property type="match status" value="1"/>
</dbReference>
<evidence type="ECO:0000313" key="2">
    <source>
        <dbReference type="EMBL" id="CAE8608429.1"/>
    </source>
</evidence>
<dbReference type="InterPro" id="IPR007685">
    <property type="entry name" value="RelA_SpoT"/>
</dbReference>
<dbReference type="GO" id="GO:0015969">
    <property type="term" value="P:guanosine tetraphosphate metabolic process"/>
    <property type="evidence" value="ECO:0007669"/>
    <property type="project" value="InterPro"/>
</dbReference>
<protein>
    <recommendedName>
        <fullName evidence="1">RelA/SpoT domain-containing protein</fullName>
    </recommendedName>
</protein>
<dbReference type="Proteomes" id="UP000654075">
    <property type="component" value="Unassembled WGS sequence"/>
</dbReference>
<comment type="caution">
    <text evidence="2">The sequence shown here is derived from an EMBL/GenBank/DDBJ whole genome shotgun (WGS) entry which is preliminary data.</text>
</comment>
<dbReference type="OrthoDB" id="427950at2759"/>
<dbReference type="CDD" id="cd05399">
    <property type="entry name" value="NT_Rel-Spo_like"/>
    <property type="match status" value="1"/>
</dbReference>
<dbReference type="SMART" id="SM00954">
    <property type="entry name" value="RelA_SpoT"/>
    <property type="match status" value="1"/>
</dbReference>